<comment type="caution">
    <text evidence="2">The sequence shown here is derived from an EMBL/GenBank/DDBJ whole genome shotgun (WGS) entry which is preliminary data.</text>
</comment>
<evidence type="ECO:0000256" key="1">
    <source>
        <dbReference type="SAM" id="MobiDB-lite"/>
    </source>
</evidence>
<dbReference type="GeneID" id="80884535"/>
<accession>A0AAD7VRK6</accession>
<dbReference type="AlphaFoldDB" id="A0AAD7VRK6"/>
<protein>
    <recommendedName>
        <fullName evidence="4">M-phase phosphoprotein 6</fullName>
    </recommendedName>
</protein>
<evidence type="ECO:0000313" key="3">
    <source>
        <dbReference type="Proteomes" id="UP001217417"/>
    </source>
</evidence>
<gene>
    <name evidence="2" type="ORF">POJ06DRAFT_269356</name>
</gene>
<sequence>MSQKGRPQINNNNTKKNNEPITEKVTTPSPMTAKGLSSKLLTMKFMRQAATKEKLAELEEQQRLIDDATKWSLPSAQEDSNATPTSNLKIIQGVGFHIIDSSGEDLPALAGRRSWGRFNEKFDESKKAESDESSSDEEEEEDPEERKKRRKRELEEEESMILHARKSKSVSGAGTPIRAYKQSKNDKKMTFPKDPKKRLSSNKNGGGGGQKKNKKQKKS</sequence>
<feature type="compositionally biased region" description="Basic and acidic residues" evidence="1">
    <location>
        <begin position="118"/>
        <end position="130"/>
    </location>
</feature>
<name>A0AAD7VRK6_9ASCO</name>
<dbReference type="InterPro" id="IPR019324">
    <property type="entry name" value="MPP6"/>
</dbReference>
<dbReference type="PANTHER" id="PTHR13582">
    <property type="entry name" value="M-PHASE PHOSPHOPROTEIN 6"/>
    <property type="match status" value="1"/>
</dbReference>
<dbReference type="GO" id="GO:0000460">
    <property type="term" value="P:maturation of 5.8S rRNA"/>
    <property type="evidence" value="ECO:0007669"/>
    <property type="project" value="TreeGrafter"/>
</dbReference>
<proteinExistence type="predicted"/>
<dbReference type="RefSeq" id="XP_056042743.1">
    <property type="nucleotide sequence ID" value="XM_056189369.1"/>
</dbReference>
<reference evidence="2" key="1">
    <citation type="submission" date="2023-03" db="EMBL/GenBank/DDBJ databases">
        <title>Near-Complete genome sequence of Lipomyces tetrasporous NRRL Y-64009, an oleaginous yeast capable of growing on lignocellulosic hydrolysates.</title>
        <authorList>
            <consortium name="Lawrence Berkeley National Laboratory"/>
            <person name="Jagtap S.S."/>
            <person name="Liu J.-J."/>
            <person name="Walukiewicz H.E."/>
            <person name="Pangilinan J."/>
            <person name="Lipzen A."/>
            <person name="Ahrendt S."/>
            <person name="Koriabine M."/>
            <person name="Cobaugh K."/>
            <person name="Salamov A."/>
            <person name="Yoshinaga Y."/>
            <person name="Ng V."/>
            <person name="Daum C."/>
            <person name="Grigoriev I.V."/>
            <person name="Slininger P.J."/>
            <person name="Dien B.S."/>
            <person name="Jin Y.-S."/>
            <person name="Rao C.V."/>
        </authorList>
    </citation>
    <scope>NUCLEOTIDE SEQUENCE</scope>
    <source>
        <strain evidence="2">NRRL Y-64009</strain>
    </source>
</reference>
<dbReference type="EMBL" id="JARPMG010000007">
    <property type="protein sequence ID" value="KAJ8099293.1"/>
    <property type="molecule type" value="Genomic_DNA"/>
</dbReference>
<organism evidence="2 3">
    <name type="scientific">Lipomyces tetrasporus</name>
    <dbReference type="NCBI Taxonomy" id="54092"/>
    <lineage>
        <taxon>Eukaryota</taxon>
        <taxon>Fungi</taxon>
        <taxon>Dikarya</taxon>
        <taxon>Ascomycota</taxon>
        <taxon>Saccharomycotina</taxon>
        <taxon>Lipomycetes</taxon>
        <taxon>Lipomycetales</taxon>
        <taxon>Lipomycetaceae</taxon>
        <taxon>Lipomyces</taxon>
    </lineage>
</organism>
<feature type="compositionally biased region" description="Acidic residues" evidence="1">
    <location>
        <begin position="131"/>
        <end position="143"/>
    </location>
</feature>
<keyword evidence="3" id="KW-1185">Reference proteome</keyword>
<dbReference type="Proteomes" id="UP001217417">
    <property type="component" value="Unassembled WGS sequence"/>
</dbReference>
<feature type="region of interest" description="Disordered" evidence="1">
    <location>
        <begin position="1"/>
        <end position="35"/>
    </location>
</feature>
<dbReference type="Pfam" id="PF10175">
    <property type="entry name" value="MPP6"/>
    <property type="match status" value="1"/>
</dbReference>
<feature type="region of interest" description="Disordered" evidence="1">
    <location>
        <begin position="117"/>
        <end position="219"/>
    </location>
</feature>
<evidence type="ECO:0008006" key="4">
    <source>
        <dbReference type="Google" id="ProtNLM"/>
    </source>
</evidence>
<feature type="compositionally biased region" description="Basic and acidic residues" evidence="1">
    <location>
        <begin position="183"/>
        <end position="194"/>
    </location>
</feature>
<dbReference type="PANTHER" id="PTHR13582:SF0">
    <property type="entry name" value="M-PHASE PHOSPHOPROTEIN 6"/>
    <property type="match status" value="1"/>
</dbReference>
<evidence type="ECO:0000313" key="2">
    <source>
        <dbReference type="EMBL" id="KAJ8099293.1"/>
    </source>
</evidence>